<evidence type="ECO:0000313" key="2">
    <source>
        <dbReference type="Proteomes" id="UP001595990"/>
    </source>
</evidence>
<dbReference type="EMBL" id="JBHSFS010000027">
    <property type="protein sequence ID" value="MFC4517864.1"/>
    <property type="molecule type" value="Genomic_DNA"/>
</dbReference>
<dbReference type="Proteomes" id="UP001595990">
    <property type="component" value="Unassembled WGS sequence"/>
</dbReference>
<sequence length="72" mass="7494">MAGRGLTVIGPGLTSGIGGGLPGCSAEKATGVSPCEEIIGIASKAYNEIQRYALTHEQDDQPRTHQELGDNR</sequence>
<proteinExistence type="predicted"/>
<organism evidence="1 2">
    <name type="scientific">Streptomyces ehimensis</name>
    <dbReference type="NCBI Taxonomy" id="68195"/>
    <lineage>
        <taxon>Bacteria</taxon>
        <taxon>Bacillati</taxon>
        <taxon>Actinomycetota</taxon>
        <taxon>Actinomycetes</taxon>
        <taxon>Kitasatosporales</taxon>
        <taxon>Streptomycetaceae</taxon>
        <taxon>Streptomyces</taxon>
    </lineage>
</organism>
<name>A0ABV9BUS6_9ACTN</name>
<evidence type="ECO:0000313" key="1">
    <source>
        <dbReference type="EMBL" id="MFC4517864.1"/>
    </source>
</evidence>
<protein>
    <submittedName>
        <fullName evidence="1">Uncharacterized protein</fullName>
    </submittedName>
</protein>
<gene>
    <name evidence="1" type="ORF">ACFPEN_33820</name>
</gene>
<reference evidence="2" key="1">
    <citation type="journal article" date="2019" name="Int. J. Syst. Evol. Microbiol.">
        <title>The Global Catalogue of Microorganisms (GCM) 10K type strain sequencing project: providing services to taxonomists for standard genome sequencing and annotation.</title>
        <authorList>
            <consortium name="The Broad Institute Genomics Platform"/>
            <consortium name="The Broad Institute Genome Sequencing Center for Infectious Disease"/>
            <person name="Wu L."/>
            <person name="Ma J."/>
        </authorList>
    </citation>
    <scope>NUCLEOTIDE SEQUENCE [LARGE SCALE GENOMIC DNA]</scope>
    <source>
        <strain evidence="2">CECT 8064</strain>
    </source>
</reference>
<accession>A0ABV9BUS6</accession>
<keyword evidence="2" id="KW-1185">Reference proteome</keyword>
<dbReference type="RefSeq" id="WP_358219544.1">
    <property type="nucleotide sequence ID" value="NZ_JBHSFS010000027.1"/>
</dbReference>
<comment type="caution">
    <text evidence="1">The sequence shown here is derived from an EMBL/GenBank/DDBJ whole genome shotgun (WGS) entry which is preliminary data.</text>
</comment>